<name>A0A2N9IC54_FAGSY</name>
<accession>A0A2N9IC54</accession>
<dbReference type="Gene3D" id="3.60.10.10">
    <property type="entry name" value="Endonuclease/exonuclease/phosphatase"/>
    <property type="match status" value="1"/>
</dbReference>
<evidence type="ECO:0000313" key="3">
    <source>
        <dbReference type="EMBL" id="SPD23476.1"/>
    </source>
</evidence>
<sequence>MGNDHENEESIPQQNEPSDWVREKYQEFGEYLGASYEGYESEIMGLLYAIEQSGLKKSEGTLVTPKVTSKPSRGARELKNLVSSINYEGGSSKSAKSAKAMEGGSCLSSGNKATEHVSRFNSEFMGWASSSGFEWAFTRVYGPHDVSARGFFGRRWLEFIAGGMFRGILMDIHMVGGRYTWSNSQSRSRLDRFLFTPTVEDHFTLLVQRRLPRLVSDHFPILLECGPIENGRRPFRFENMWLKSEGFLAKVKGWWESYTFQGSPSFVVASKLKALKRDLKIWNEEEFGNIDGRKSSLAATVKSLDDIEDDRHLSDMEHAQRDQAKADLEKTLLMEEICWRQKSHSLWLKERDKNTKFFHRIANSHQRKNAIGQLEVDGVIVTDTEEIKDRLVDFYKNLFTEIRVRRPTLDNLPFSSIDNEEAAGLEVAFTEEEVFEAVHNMNEDKAPAPQNAFVQGRQILDSVLIANECLDSRLKAGDPGVLCKLDLEKAYDHVNWGFLIYMLRRCGFNRRWRQWIYMCISTTRFSILVNGTPCGFFASSRGLRQGDPLSLLLFLIVIEALSRLLARAHDGGYISRFNVGRVNHISISHLLFADDTLILCGAARDQLCHLKSVFVWFQASSGLKINLGKSELVPVGSVPDVELVAVLGCKVDTLPMSYLGLPLGSLFKDKTIWNGIVEKLELRLAGWKRMYLSKGSRVTLIKSMLSNIPTYYLSLFPIPVGVAHRIEKIQRNFLWGGLGEDFKYHLVSWDRVCTPLSYGGLGIRKLLLYNQALLGKWIWRYAREKEALWRKIVDLKYGGLWGGWCSNSVLDPYGKSLWKHIRKGWPTFAKNVSFKVGDGTHIKFWQHQWCGETTLKSRFPELYQLDWELESVAEFLDVIYTVVPTQGALDIIHWKHSSQKEFSVSSFYKCPLSPASKRLSLKECMEAPCAFKEVGESIDHLFLHCHTARELWALAFSMFGVCWVLPRHAVDLLACWTGRTRRCKSATIWGMIPHCLMWVIWREQNAQTFEDLEKPIQDLKQCFLSMLLEWVNASDISHFSSLYELINFCQLTM</sequence>
<evidence type="ECO:0000256" key="1">
    <source>
        <dbReference type="SAM" id="MobiDB-lite"/>
    </source>
</evidence>
<reference evidence="3" key="1">
    <citation type="submission" date="2018-02" db="EMBL/GenBank/DDBJ databases">
        <authorList>
            <person name="Cohen D.B."/>
            <person name="Kent A.D."/>
        </authorList>
    </citation>
    <scope>NUCLEOTIDE SEQUENCE</scope>
</reference>
<dbReference type="PANTHER" id="PTHR33116:SF78">
    <property type="entry name" value="OS12G0587133 PROTEIN"/>
    <property type="match status" value="1"/>
</dbReference>
<dbReference type="InterPro" id="IPR036691">
    <property type="entry name" value="Endo/exonu/phosph_ase_sf"/>
</dbReference>
<dbReference type="SUPFAM" id="SSF56672">
    <property type="entry name" value="DNA/RNA polymerases"/>
    <property type="match status" value="1"/>
</dbReference>
<dbReference type="InterPro" id="IPR043502">
    <property type="entry name" value="DNA/RNA_pol_sf"/>
</dbReference>
<dbReference type="SUPFAM" id="SSF56219">
    <property type="entry name" value="DNase I-like"/>
    <property type="match status" value="1"/>
</dbReference>
<dbReference type="EMBL" id="OIVN01005658">
    <property type="protein sequence ID" value="SPD23476.1"/>
    <property type="molecule type" value="Genomic_DNA"/>
</dbReference>
<dbReference type="AlphaFoldDB" id="A0A2N9IC54"/>
<evidence type="ECO:0000259" key="2">
    <source>
        <dbReference type="PROSITE" id="PS50878"/>
    </source>
</evidence>
<dbReference type="PROSITE" id="PS50878">
    <property type="entry name" value="RT_POL"/>
    <property type="match status" value="1"/>
</dbReference>
<dbReference type="PANTHER" id="PTHR33116">
    <property type="entry name" value="REVERSE TRANSCRIPTASE ZINC-BINDING DOMAIN-CONTAINING PROTEIN-RELATED-RELATED"/>
    <property type="match status" value="1"/>
</dbReference>
<proteinExistence type="predicted"/>
<feature type="region of interest" description="Disordered" evidence="1">
    <location>
        <begin position="1"/>
        <end position="20"/>
    </location>
</feature>
<dbReference type="InterPro" id="IPR000477">
    <property type="entry name" value="RT_dom"/>
</dbReference>
<gene>
    <name evidence="3" type="ORF">FSB_LOCUS51358</name>
</gene>
<dbReference type="Pfam" id="PF00078">
    <property type="entry name" value="RVT_1"/>
    <property type="match status" value="1"/>
</dbReference>
<protein>
    <recommendedName>
        <fullName evidence="2">Reverse transcriptase domain-containing protein</fullName>
    </recommendedName>
</protein>
<feature type="domain" description="Reverse transcriptase" evidence="2">
    <location>
        <begin position="398"/>
        <end position="663"/>
    </location>
</feature>
<dbReference type="CDD" id="cd01650">
    <property type="entry name" value="RT_nLTR_like"/>
    <property type="match status" value="1"/>
</dbReference>
<organism evidence="3">
    <name type="scientific">Fagus sylvatica</name>
    <name type="common">Beechnut</name>
    <dbReference type="NCBI Taxonomy" id="28930"/>
    <lineage>
        <taxon>Eukaryota</taxon>
        <taxon>Viridiplantae</taxon>
        <taxon>Streptophyta</taxon>
        <taxon>Embryophyta</taxon>
        <taxon>Tracheophyta</taxon>
        <taxon>Spermatophyta</taxon>
        <taxon>Magnoliopsida</taxon>
        <taxon>eudicotyledons</taxon>
        <taxon>Gunneridae</taxon>
        <taxon>Pentapetalae</taxon>
        <taxon>rosids</taxon>
        <taxon>fabids</taxon>
        <taxon>Fagales</taxon>
        <taxon>Fagaceae</taxon>
        <taxon>Fagus</taxon>
    </lineage>
</organism>